<dbReference type="RefSeq" id="WP_130107640.1">
    <property type="nucleotide sequence ID" value="NZ_CP025781.1"/>
</dbReference>
<feature type="transmembrane region" description="Helical" evidence="1">
    <location>
        <begin position="106"/>
        <end position="125"/>
    </location>
</feature>
<dbReference type="KEGG" id="ifl:C1H71_17380"/>
<evidence type="ECO:0000313" key="2">
    <source>
        <dbReference type="EMBL" id="QBC45131.1"/>
    </source>
</evidence>
<protein>
    <submittedName>
        <fullName evidence="2">Uncharacterized protein</fullName>
    </submittedName>
</protein>
<dbReference type="EMBL" id="CP025781">
    <property type="protein sequence ID" value="QBC45131.1"/>
    <property type="molecule type" value="Genomic_DNA"/>
</dbReference>
<gene>
    <name evidence="2" type="ORF">C1H71_17380</name>
</gene>
<name>A0A7G3GCT9_9NEIS</name>
<keyword evidence="1" id="KW-1133">Transmembrane helix</keyword>
<dbReference type="Proteomes" id="UP000515917">
    <property type="component" value="Chromosome"/>
</dbReference>
<feature type="transmembrane region" description="Helical" evidence="1">
    <location>
        <begin position="67"/>
        <end position="86"/>
    </location>
</feature>
<proteinExistence type="predicted"/>
<evidence type="ECO:0000256" key="1">
    <source>
        <dbReference type="SAM" id="Phobius"/>
    </source>
</evidence>
<organism evidence="2 3">
    <name type="scientific">Iodobacter fluviatilis</name>
    <dbReference type="NCBI Taxonomy" id="537"/>
    <lineage>
        <taxon>Bacteria</taxon>
        <taxon>Pseudomonadati</taxon>
        <taxon>Pseudomonadota</taxon>
        <taxon>Betaproteobacteria</taxon>
        <taxon>Neisseriales</taxon>
        <taxon>Chitinibacteraceae</taxon>
        <taxon>Iodobacter</taxon>
    </lineage>
</organism>
<reference evidence="2 3" key="1">
    <citation type="submission" date="2018-01" db="EMBL/GenBank/DDBJ databases">
        <title>Genome sequence of Iodobacter sp. strain PCH194 isolated from Indian Trans-Himalaya.</title>
        <authorList>
            <person name="Kumar V."/>
            <person name="Thakur V."/>
            <person name="Kumar S."/>
            <person name="Singh D."/>
        </authorList>
    </citation>
    <scope>NUCLEOTIDE SEQUENCE [LARGE SCALE GENOMIC DNA]</scope>
    <source>
        <strain evidence="2 3">PCH194</strain>
    </source>
</reference>
<dbReference type="AlphaFoldDB" id="A0A7G3GCT9"/>
<evidence type="ECO:0000313" key="3">
    <source>
        <dbReference type="Proteomes" id="UP000515917"/>
    </source>
</evidence>
<feature type="transmembrane region" description="Helical" evidence="1">
    <location>
        <begin position="12"/>
        <end position="33"/>
    </location>
</feature>
<sequence>MHDEHQINKILLVSFIVSLCVNPVIGFFACAYIRFKQKNIFSCCVLIFLGVVVAFFGFKLFEISDFELSQSVFMLNMFCTFLLKFLGQAMMRGDTESEYVWTRGRLIVGWIFIIFMFLLFCIIFLV</sequence>
<accession>A0A7G3GCT9</accession>
<keyword evidence="1" id="KW-0812">Transmembrane</keyword>
<feature type="transmembrane region" description="Helical" evidence="1">
    <location>
        <begin position="40"/>
        <end position="61"/>
    </location>
</feature>
<keyword evidence="1" id="KW-0472">Membrane</keyword>
<keyword evidence="3" id="KW-1185">Reference proteome</keyword>